<gene>
    <name evidence="1" type="ORF">A2164_02810</name>
</gene>
<name>A0A1F5G2E0_9BACT</name>
<comment type="caution">
    <text evidence="1">The sequence shown here is derived from an EMBL/GenBank/DDBJ whole genome shotgun (WGS) entry which is preliminary data.</text>
</comment>
<accession>A0A1F5G2E0</accession>
<reference evidence="1 2" key="1">
    <citation type="journal article" date="2016" name="Nat. Commun.">
        <title>Thousands of microbial genomes shed light on interconnected biogeochemical processes in an aquifer system.</title>
        <authorList>
            <person name="Anantharaman K."/>
            <person name="Brown C.T."/>
            <person name="Hug L.A."/>
            <person name="Sharon I."/>
            <person name="Castelle C.J."/>
            <person name="Probst A.J."/>
            <person name="Thomas B.C."/>
            <person name="Singh A."/>
            <person name="Wilkins M.J."/>
            <person name="Karaoz U."/>
            <person name="Brodie E.L."/>
            <person name="Williams K.H."/>
            <person name="Hubbard S.S."/>
            <person name="Banfield J.F."/>
        </authorList>
    </citation>
    <scope>NUCLEOTIDE SEQUENCE [LARGE SCALE GENOMIC DNA]</scope>
</reference>
<sequence>MIPAVYFLFYNRFDPHTIQDKIARWINEPSSYRQVYIEIENIESRRISWEEDKNLEKSLLIGYPKEFLDKDI</sequence>
<dbReference type="Proteomes" id="UP000176317">
    <property type="component" value="Unassembled WGS sequence"/>
</dbReference>
<organism evidence="1 2">
    <name type="scientific">Candidatus Curtissbacteria bacterium RBG_13_35_7</name>
    <dbReference type="NCBI Taxonomy" id="1797705"/>
    <lineage>
        <taxon>Bacteria</taxon>
        <taxon>Candidatus Curtissiibacteriota</taxon>
    </lineage>
</organism>
<dbReference type="AlphaFoldDB" id="A0A1F5G2E0"/>
<evidence type="ECO:0000313" key="2">
    <source>
        <dbReference type="Proteomes" id="UP000176317"/>
    </source>
</evidence>
<proteinExistence type="predicted"/>
<protein>
    <submittedName>
        <fullName evidence="1">Uncharacterized protein</fullName>
    </submittedName>
</protein>
<evidence type="ECO:0000313" key="1">
    <source>
        <dbReference type="EMBL" id="OGD86046.1"/>
    </source>
</evidence>
<dbReference type="EMBL" id="MFAT01000047">
    <property type="protein sequence ID" value="OGD86046.1"/>
    <property type="molecule type" value="Genomic_DNA"/>
</dbReference>